<evidence type="ECO:0000256" key="5">
    <source>
        <dbReference type="ARBA" id="ARBA00022692"/>
    </source>
</evidence>
<organism evidence="9 10">
    <name type="scientific">Diaminobutyricimonas aerilata</name>
    <dbReference type="NCBI Taxonomy" id="1162967"/>
    <lineage>
        <taxon>Bacteria</taxon>
        <taxon>Bacillati</taxon>
        <taxon>Actinomycetota</taxon>
        <taxon>Actinomycetes</taxon>
        <taxon>Micrococcales</taxon>
        <taxon>Microbacteriaceae</taxon>
        <taxon>Diaminobutyricimonas</taxon>
    </lineage>
</organism>
<feature type="transmembrane region" description="Helical" evidence="8">
    <location>
        <begin position="24"/>
        <end position="45"/>
    </location>
</feature>
<dbReference type="EMBL" id="PGFF01000001">
    <property type="protein sequence ID" value="PJJ71037.1"/>
    <property type="molecule type" value="Genomic_DNA"/>
</dbReference>
<keyword evidence="5 8" id="KW-0812">Transmembrane</keyword>
<proteinExistence type="inferred from homology"/>
<protein>
    <submittedName>
        <fullName evidence="9">Iron complex transport system permease protein</fullName>
    </submittedName>
</protein>
<dbReference type="PANTHER" id="PTHR30472:SF1">
    <property type="entry name" value="FE(3+) DICITRATE TRANSPORT SYSTEM PERMEASE PROTEIN FECC-RELATED"/>
    <property type="match status" value="1"/>
</dbReference>
<evidence type="ECO:0000256" key="3">
    <source>
        <dbReference type="ARBA" id="ARBA00022448"/>
    </source>
</evidence>
<dbReference type="GO" id="GO:0033214">
    <property type="term" value="P:siderophore-iron import into cell"/>
    <property type="evidence" value="ECO:0007669"/>
    <property type="project" value="TreeGrafter"/>
</dbReference>
<keyword evidence="4" id="KW-1003">Cell membrane</keyword>
<keyword evidence="7 8" id="KW-0472">Membrane</keyword>
<gene>
    <name evidence="9" type="ORF">CLV46_0574</name>
</gene>
<comment type="subcellular location">
    <subcellularLocation>
        <location evidence="1">Cell membrane</location>
        <topology evidence="1">Multi-pass membrane protein</topology>
    </subcellularLocation>
</comment>
<feature type="transmembrane region" description="Helical" evidence="8">
    <location>
        <begin position="108"/>
        <end position="129"/>
    </location>
</feature>
<evidence type="ECO:0000256" key="7">
    <source>
        <dbReference type="ARBA" id="ARBA00023136"/>
    </source>
</evidence>
<feature type="transmembrane region" description="Helical" evidence="8">
    <location>
        <begin position="296"/>
        <end position="318"/>
    </location>
</feature>
<feature type="transmembrane region" description="Helical" evidence="8">
    <location>
        <begin position="135"/>
        <end position="154"/>
    </location>
</feature>
<dbReference type="Gene3D" id="1.10.3470.10">
    <property type="entry name" value="ABC transporter involved in vitamin B12 uptake, BtuC"/>
    <property type="match status" value="1"/>
</dbReference>
<keyword evidence="3" id="KW-0813">Transport</keyword>
<dbReference type="GO" id="GO:0005886">
    <property type="term" value="C:plasma membrane"/>
    <property type="evidence" value="ECO:0007669"/>
    <property type="project" value="UniProtKB-SubCell"/>
</dbReference>
<evidence type="ECO:0000256" key="2">
    <source>
        <dbReference type="ARBA" id="ARBA00007935"/>
    </source>
</evidence>
<dbReference type="FunFam" id="1.10.3470.10:FF:000001">
    <property type="entry name" value="Vitamin B12 ABC transporter permease BtuC"/>
    <property type="match status" value="1"/>
</dbReference>
<name>A0A2M9CGM0_9MICO</name>
<evidence type="ECO:0000256" key="8">
    <source>
        <dbReference type="SAM" id="Phobius"/>
    </source>
</evidence>
<evidence type="ECO:0000256" key="1">
    <source>
        <dbReference type="ARBA" id="ARBA00004651"/>
    </source>
</evidence>
<accession>A0A2M9CGM0</accession>
<evidence type="ECO:0000256" key="4">
    <source>
        <dbReference type="ARBA" id="ARBA00022475"/>
    </source>
</evidence>
<dbReference type="InterPro" id="IPR000522">
    <property type="entry name" value="ABC_transptr_permease_BtuC"/>
</dbReference>
<dbReference type="OrthoDB" id="9782305at2"/>
<feature type="transmembrane region" description="Helical" evidence="8">
    <location>
        <begin position="166"/>
        <end position="186"/>
    </location>
</feature>
<evidence type="ECO:0000313" key="10">
    <source>
        <dbReference type="Proteomes" id="UP000228758"/>
    </source>
</evidence>
<comment type="caution">
    <text evidence="9">The sequence shown here is derived from an EMBL/GenBank/DDBJ whole genome shotgun (WGS) entry which is preliminary data.</text>
</comment>
<dbReference type="GO" id="GO:0022857">
    <property type="term" value="F:transmembrane transporter activity"/>
    <property type="evidence" value="ECO:0007669"/>
    <property type="project" value="InterPro"/>
</dbReference>
<dbReference type="PANTHER" id="PTHR30472">
    <property type="entry name" value="FERRIC ENTEROBACTIN TRANSPORT SYSTEM PERMEASE PROTEIN"/>
    <property type="match status" value="1"/>
</dbReference>
<feature type="transmembrane region" description="Helical" evidence="8">
    <location>
        <begin position="258"/>
        <end position="284"/>
    </location>
</feature>
<feature type="transmembrane region" description="Helical" evidence="8">
    <location>
        <begin position="79"/>
        <end position="96"/>
    </location>
</feature>
<evidence type="ECO:0000256" key="6">
    <source>
        <dbReference type="ARBA" id="ARBA00022989"/>
    </source>
</evidence>
<feature type="transmembrane region" description="Helical" evidence="8">
    <location>
        <begin position="324"/>
        <end position="342"/>
    </location>
</feature>
<dbReference type="InterPro" id="IPR037294">
    <property type="entry name" value="ABC_BtuC-like"/>
</dbReference>
<dbReference type="Proteomes" id="UP000228758">
    <property type="component" value="Unassembled WGS sequence"/>
</dbReference>
<keyword evidence="10" id="KW-1185">Reference proteome</keyword>
<dbReference type="RefSeq" id="WP_100363387.1">
    <property type="nucleotide sequence ID" value="NZ_PGFF01000001.1"/>
</dbReference>
<comment type="similarity">
    <text evidence="2">Belongs to the binding-protein-dependent transport system permease family. FecCD subfamily.</text>
</comment>
<evidence type="ECO:0000313" key="9">
    <source>
        <dbReference type="EMBL" id="PJJ71037.1"/>
    </source>
</evidence>
<dbReference type="CDD" id="cd06550">
    <property type="entry name" value="TM_ABC_iron-siderophores_like"/>
    <property type="match status" value="1"/>
</dbReference>
<sequence length="350" mass="35210">MTPTPSTTPAAPVTGRPASRRRRLLAGVAVGAGLLVVACALSLVLGSRTVSLDEVLGGLTDPDATGFGEAAVATRVPRTVLAVLVGAALGLAGAIMQGLTRNPLADPGILGVNLGSALAVVIGIAVFGIASVQEYVWFAFAGAAAASVLVYAIGSIGREGATPLKLALAGAAISAALSSFVSAVLLTRTDVFDVFRFWQVGGVGGADFGEMTHVLPFVGAGAVLAVLSIRSLDLLSLGDDLARGLGGRVGLARAGSGLAIVLLCGAATAIAGPIGFVGLVVPHAARFFTGPAHRWLLPYSALFGAVLLVAADVVGRVISRPSDIQVGIMTAVIGAPVFIWLIRRSKVREL</sequence>
<dbReference type="AlphaFoldDB" id="A0A2M9CGM0"/>
<keyword evidence="6 8" id="KW-1133">Transmembrane helix</keyword>
<dbReference type="Pfam" id="PF01032">
    <property type="entry name" value="FecCD"/>
    <property type="match status" value="1"/>
</dbReference>
<reference evidence="9 10" key="1">
    <citation type="submission" date="2017-11" db="EMBL/GenBank/DDBJ databases">
        <title>Genomic Encyclopedia of Archaeal and Bacterial Type Strains, Phase II (KMG-II): From Individual Species to Whole Genera.</title>
        <authorList>
            <person name="Goeker M."/>
        </authorList>
    </citation>
    <scope>NUCLEOTIDE SEQUENCE [LARGE SCALE GENOMIC DNA]</scope>
    <source>
        <strain evidence="9 10">DSM 27393</strain>
    </source>
</reference>
<dbReference type="SUPFAM" id="SSF81345">
    <property type="entry name" value="ABC transporter involved in vitamin B12 uptake, BtuC"/>
    <property type="match status" value="1"/>
</dbReference>